<gene>
    <name evidence="2" type="ORF">SAMN04488127_2374</name>
</gene>
<name>A0A1H7AP40_9BACL</name>
<evidence type="ECO:0000313" key="2">
    <source>
        <dbReference type="EMBL" id="SEJ63832.1"/>
    </source>
</evidence>
<keyword evidence="3" id="KW-1185">Reference proteome</keyword>
<dbReference type="AlphaFoldDB" id="A0A1H7AP40"/>
<evidence type="ECO:0000313" key="3">
    <source>
        <dbReference type="Proteomes" id="UP000199200"/>
    </source>
</evidence>
<evidence type="ECO:0000256" key="1">
    <source>
        <dbReference type="SAM" id="Coils"/>
    </source>
</evidence>
<organism evidence="2 3">
    <name type="scientific">Bhargavaea ginsengi</name>
    <dbReference type="NCBI Taxonomy" id="426757"/>
    <lineage>
        <taxon>Bacteria</taxon>
        <taxon>Bacillati</taxon>
        <taxon>Bacillota</taxon>
        <taxon>Bacilli</taxon>
        <taxon>Bacillales</taxon>
        <taxon>Caryophanaceae</taxon>
        <taxon>Bhargavaea</taxon>
    </lineage>
</organism>
<keyword evidence="1" id="KW-0175">Coiled coil</keyword>
<feature type="coiled-coil region" evidence="1">
    <location>
        <begin position="1"/>
        <end position="28"/>
    </location>
</feature>
<dbReference type="STRING" id="426757.SAMN04488127_2374"/>
<dbReference type="EMBL" id="FNZF01000004">
    <property type="protein sequence ID" value="SEJ63832.1"/>
    <property type="molecule type" value="Genomic_DNA"/>
</dbReference>
<dbReference type="Proteomes" id="UP000199200">
    <property type="component" value="Unassembled WGS sequence"/>
</dbReference>
<reference evidence="3" key="1">
    <citation type="submission" date="2016-10" db="EMBL/GenBank/DDBJ databases">
        <authorList>
            <person name="Varghese N."/>
            <person name="Submissions S."/>
        </authorList>
    </citation>
    <scope>NUCLEOTIDE SEQUENCE [LARGE SCALE GENOMIC DNA]</scope>
    <source>
        <strain evidence="3">CGMCC 1.6763</strain>
    </source>
</reference>
<accession>A0A1H7AP40</accession>
<sequence length="53" mass="6579">MEQIKHQLGRTEQQIEQLIRIVAHLNERVIYMEKKLSDRHWQESDIMNFVMKR</sequence>
<proteinExistence type="predicted"/>
<protein>
    <submittedName>
        <fullName evidence="2">Uncharacterized protein</fullName>
    </submittedName>
</protein>